<dbReference type="Pfam" id="PF04066">
    <property type="entry name" value="MrpF_PhaF"/>
    <property type="match status" value="1"/>
</dbReference>
<keyword evidence="4 7" id="KW-1133">Transmembrane helix</keyword>
<dbReference type="AlphaFoldDB" id="A0A1G9VY21"/>
<keyword evidence="3 7" id="KW-0812">Transmembrane</keyword>
<evidence type="ECO:0000256" key="5">
    <source>
        <dbReference type="ARBA" id="ARBA00023136"/>
    </source>
</evidence>
<evidence type="ECO:0000256" key="1">
    <source>
        <dbReference type="ARBA" id="ARBA00004651"/>
    </source>
</evidence>
<evidence type="ECO:0000256" key="3">
    <source>
        <dbReference type="ARBA" id="ARBA00022692"/>
    </source>
</evidence>
<dbReference type="GO" id="GO:0015075">
    <property type="term" value="F:monoatomic ion transmembrane transporter activity"/>
    <property type="evidence" value="ECO:0007669"/>
    <property type="project" value="InterPro"/>
</dbReference>
<feature type="transmembrane region" description="Helical" evidence="7">
    <location>
        <begin position="62"/>
        <end position="84"/>
    </location>
</feature>
<keyword evidence="2" id="KW-1003">Cell membrane</keyword>
<proteinExistence type="predicted"/>
<feature type="transmembrane region" description="Helical" evidence="7">
    <location>
        <begin position="32"/>
        <end position="50"/>
    </location>
</feature>
<evidence type="ECO:0000256" key="6">
    <source>
        <dbReference type="SAM" id="MobiDB-lite"/>
    </source>
</evidence>
<keyword evidence="5 7" id="KW-0472">Membrane</keyword>
<protein>
    <submittedName>
        <fullName evidence="8">Multisubunit Na+/H+ antiporter, MnhF subunit</fullName>
    </submittedName>
</protein>
<sequence length="106" mass="10723">MNGWLLAACVLLPLGMGPCLWRACRGEPAERLAGMGLSGVVATAVLLVAARGLHRPAAYTDVALVLAVLAPAGTLVFARCLAGGEHPGTGAADRRAPSGPQPSGRR</sequence>
<dbReference type="STRING" id="310781.SAMN05216259_101434"/>
<gene>
    <name evidence="8" type="ORF">SAMN05216259_101434</name>
</gene>
<organism evidence="8 9">
    <name type="scientific">Actinacidiphila guanduensis</name>
    <dbReference type="NCBI Taxonomy" id="310781"/>
    <lineage>
        <taxon>Bacteria</taxon>
        <taxon>Bacillati</taxon>
        <taxon>Actinomycetota</taxon>
        <taxon>Actinomycetes</taxon>
        <taxon>Kitasatosporales</taxon>
        <taxon>Streptomycetaceae</taxon>
        <taxon>Actinacidiphila</taxon>
    </lineage>
</organism>
<evidence type="ECO:0000313" key="9">
    <source>
        <dbReference type="Proteomes" id="UP000199341"/>
    </source>
</evidence>
<reference evidence="8 9" key="1">
    <citation type="submission" date="2016-10" db="EMBL/GenBank/DDBJ databases">
        <authorList>
            <person name="de Groot N.N."/>
        </authorList>
    </citation>
    <scope>NUCLEOTIDE SEQUENCE [LARGE SCALE GENOMIC DNA]</scope>
    <source>
        <strain evidence="8 9">CGMCC 4.2022</strain>
    </source>
</reference>
<dbReference type="RefSeq" id="WP_245771091.1">
    <property type="nucleotide sequence ID" value="NZ_FNIE01000001.1"/>
</dbReference>
<comment type="subcellular location">
    <subcellularLocation>
        <location evidence="1">Cell membrane</location>
        <topology evidence="1">Multi-pass membrane protein</topology>
    </subcellularLocation>
</comment>
<dbReference type="InterPro" id="IPR007208">
    <property type="entry name" value="MrpF/PhaF-like"/>
</dbReference>
<keyword evidence="9" id="KW-1185">Reference proteome</keyword>
<accession>A0A1G9VY21</accession>
<feature type="region of interest" description="Disordered" evidence="6">
    <location>
        <begin position="85"/>
        <end position="106"/>
    </location>
</feature>
<dbReference type="Proteomes" id="UP000199341">
    <property type="component" value="Unassembled WGS sequence"/>
</dbReference>
<dbReference type="GO" id="GO:0005886">
    <property type="term" value="C:plasma membrane"/>
    <property type="evidence" value="ECO:0007669"/>
    <property type="project" value="UniProtKB-SubCell"/>
</dbReference>
<evidence type="ECO:0000256" key="4">
    <source>
        <dbReference type="ARBA" id="ARBA00022989"/>
    </source>
</evidence>
<evidence type="ECO:0000256" key="7">
    <source>
        <dbReference type="SAM" id="Phobius"/>
    </source>
</evidence>
<dbReference type="EMBL" id="FNIE01000001">
    <property type="protein sequence ID" value="SDM76665.1"/>
    <property type="molecule type" value="Genomic_DNA"/>
</dbReference>
<name>A0A1G9VY21_9ACTN</name>
<evidence type="ECO:0000256" key="2">
    <source>
        <dbReference type="ARBA" id="ARBA00022475"/>
    </source>
</evidence>
<evidence type="ECO:0000313" key="8">
    <source>
        <dbReference type="EMBL" id="SDM76665.1"/>
    </source>
</evidence>